<accession>A0A0F9ESK1</accession>
<reference evidence="1" key="1">
    <citation type="journal article" date="2015" name="Nature">
        <title>Complex archaea that bridge the gap between prokaryotes and eukaryotes.</title>
        <authorList>
            <person name="Spang A."/>
            <person name="Saw J.H."/>
            <person name="Jorgensen S.L."/>
            <person name="Zaremba-Niedzwiedzka K."/>
            <person name="Martijn J."/>
            <person name="Lind A.E."/>
            <person name="van Eijk R."/>
            <person name="Schleper C."/>
            <person name="Guy L."/>
            <person name="Ettema T.J."/>
        </authorList>
    </citation>
    <scope>NUCLEOTIDE SEQUENCE</scope>
</reference>
<sequence>MTLYEAYEVSPPREDWEPRCEDPDCMGWYLIDNRGSQVYSAIEIERCVECDRFESSDAAVVFVVTQALKQLPPQGVRTMSDTDRRLLEELRDTADAIVMNAGELLEGEIETQDASEEIEMFMGR</sequence>
<dbReference type="AlphaFoldDB" id="A0A0F9ESK1"/>
<name>A0A0F9ESK1_9ZZZZ</name>
<evidence type="ECO:0000313" key="1">
    <source>
        <dbReference type="EMBL" id="KKL26808.1"/>
    </source>
</evidence>
<protein>
    <submittedName>
        <fullName evidence="1">Uncharacterized protein</fullName>
    </submittedName>
</protein>
<dbReference type="EMBL" id="LAZR01035702">
    <property type="protein sequence ID" value="KKL26808.1"/>
    <property type="molecule type" value="Genomic_DNA"/>
</dbReference>
<comment type="caution">
    <text evidence="1">The sequence shown here is derived from an EMBL/GenBank/DDBJ whole genome shotgun (WGS) entry which is preliminary data.</text>
</comment>
<proteinExistence type="predicted"/>
<gene>
    <name evidence="1" type="ORF">LCGC14_2391580</name>
</gene>
<feature type="non-terminal residue" evidence="1">
    <location>
        <position position="124"/>
    </location>
</feature>
<organism evidence="1">
    <name type="scientific">marine sediment metagenome</name>
    <dbReference type="NCBI Taxonomy" id="412755"/>
    <lineage>
        <taxon>unclassified sequences</taxon>
        <taxon>metagenomes</taxon>
        <taxon>ecological metagenomes</taxon>
    </lineage>
</organism>